<dbReference type="InterPro" id="IPR023772">
    <property type="entry name" value="DNA-bd_HTH_TetR-type_CS"/>
</dbReference>
<accession>A0ABP4T405</accession>
<proteinExistence type="predicted"/>
<keyword evidence="7" id="KW-1185">Reference proteome</keyword>
<dbReference type="PANTHER" id="PTHR30055">
    <property type="entry name" value="HTH-TYPE TRANSCRIPTIONAL REGULATOR RUTR"/>
    <property type="match status" value="1"/>
</dbReference>
<keyword evidence="3" id="KW-0804">Transcription</keyword>
<dbReference type="InterPro" id="IPR001647">
    <property type="entry name" value="HTH_TetR"/>
</dbReference>
<evidence type="ECO:0000256" key="1">
    <source>
        <dbReference type="ARBA" id="ARBA00023015"/>
    </source>
</evidence>
<dbReference type="Pfam" id="PF00440">
    <property type="entry name" value="TetR_N"/>
    <property type="match status" value="1"/>
</dbReference>
<comment type="caution">
    <text evidence="6">The sequence shown here is derived from an EMBL/GenBank/DDBJ whole genome shotgun (WGS) entry which is preliminary data.</text>
</comment>
<feature type="DNA-binding region" description="H-T-H motif" evidence="4">
    <location>
        <begin position="29"/>
        <end position="48"/>
    </location>
</feature>
<dbReference type="SUPFAM" id="SSF46689">
    <property type="entry name" value="Homeodomain-like"/>
    <property type="match status" value="1"/>
</dbReference>
<gene>
    <name evidence="6" type="ORF">GCM10009765_33910</name>
</gene>
<protein>
    <submittedName>
        <fullName evidence="6">TetR family transcriptional regulator</fullName>
    </submittedName>
</protein>
<dbReference type="PRINTS" id="PR00455">
    <property type="entry name" value="HTHTETR"/>
</dbReference>
<dbReference type="Proteomes" id="UP001500618">
    <property type="component" value="Unassembled WGS sequence"/>
</dbReference>
<name>A0ABP4T405_9ACTN</name>
<keyword evidence="2 4" id="KW-0238">DNA-binding</keyword>
<keyword evidence="1" id="KW-0805">Transcription regulation</keyword>
<evidence type="ECO:0000259" key="5">
    <source>
        <dbReference type="PROSITE" id="PS50977"/>
    </source>
</evidence>
<evidence type="ECO:0000313" key="7">
    <source>
        <dbReference type="Proteomes" id="UP001500618"/>
    </source>
</evidence>
<dbReference type="PROSITE" id="PS01081">
    <property type="entry name" value="HTH_TETR_1"/>
    <property type="match status" value="1"/>
</dbReference>
<dbReference type="EMBL" id="BAAANY010000010">
    <property type="protein sequence ID" value="GAA1681960.1"/>
    <property type="molecule type" value="Genomic_DNA"/>
</dbReference>
<feature type="domain" description="HTH tetR-type" evidence="5">
    <location>
        <begin position="6"/>
        <end position="66"/>
    </location>
</feature>
<dbReference type="PANTHER" id="PTHR30055:SF234">
    <property type="entry name" value="HTH-TYPE TRANSCRIPTIONAL REGULATOR BETI"/>
    <property type="match status" value="1"/>
</dbReference>
<dbReference type="InterPro" id="IPR009057">
    <property type="entry name" value="Homeodomain-like_sf"/>
</dbReference>
<dbReference type="InterPro" id="IPR050109">
    <property type="entry name" value="HTH-type_TetR-like_transc_reg"/>
</dbReference>
<reference evidence="7" key="1">
    <citation type="journal article" date="2019" name="Int. J. Syst. Evol. Microbiol.">
        <title>The Global Catalogue of Microorganisms (GCM) 10K type strain sequencing project: providing services to taxonomists for standard genome sequencing and annotation.</title>
        <authorList>
            <consortium name="The Broad Institute Genomics Platform"/>
            <consortium name="The Broad Institute Genome Sequencing Center for Infectious Disease"/>
            <person name="Wu L."/>
            <person name="Ma J."/>
        </authorList>
    </citation>
    <scope>NUCLEOTIDE SEQUENCE [LARGE SCALE GENOMIC DNA]</scope>
    <source>
        <strain evidence="7">JCM 14718</strain>
    </source>
</reference>
<evidence type="ECO:0000256" key="2">
    <source>
        <dbReference type="ARBA" id="ARBA00023125"/>
    </source>
</evidence>
<organism evidence="6 7">
    <name type="scientific">Fodinicola feengrottensis</name>
    <dbReference type="NCBI Taxonomy" id="435914"/>
    <lineage>
        <taxon>Bacteria</taxon>
        <taxon>Bacillati</taxon>
        <taxon>Actinomycetota</taxon>
        <taxon>Actinomycetes</taxon>
        <taxon>Mycobacteriales</taxon>
        <taxon>Fodinicola</taxon>
    </lineage>
</organism>
<evidence type="ECO:0000256" key="4">
    <source>
        <dbReference type="PROSITE-ProRule" id="PRU00335"/>
    </source>
</evidence>
<dbReference type="RefSeq" id="WP_344311237.1">
    <property type="nucleotide sequence ID" value="NZ_BAAANY010000010.1"/>
</dbReference>
<evidence type="ECO:0000313" key="6">
    <source>
        <dbReference type="EMBL" id="GAA1681960.1"/>
    </source>
</evidence>
<dbReference type="PROSITE" id="PS50977">
    <property type="entry name" value="HTH_TETR_2"/>
    <property type="match status" value="1"/>
</dbReference>
<sequence>MSGRRTDTRQRIQQVALELFSERGYDKTSLREVADRLEITRPALYYHFKAKEDILGSVIEDLTASMDELTAWAKDQPRTTEGREAVLLRLAALLTHQWRPLLRFAQVNQGAMDGVPAGTQMQARMLGMMSLLADPDGPPTEQFQAWLAVISLLIGTMPFIVPSLGDQERTDISLAVAKKLLG</sequence>
<evidence type="ECO:0000256" key="3">
    <source>
        <dbReference type="ARBA" id="ARBA00023163"/>
    </source>
</evidence>
<dbReference type="Gene3D" id="1.10.357.10">
    <property type="entry name" value="Tetracycline Repressor, domain 2"/>
    <property type="match status" value="1"/>
</dbReference>